<dbReference type="Pfam" id="PF02554">
    <property type="entry name" value="CstA"/>
    <property type="match status" value="1"/>
</dbReference>
<feature type="transmembrane region" description="Helical" evidence="8">
    <location>
        <begin position="644"/>
        <end position="664"/>
    </location>
</feature>
<feature type="transmembrane region" description="Helical" evidence="8">
    <location>
        <begin position="284"/>
        <end position="305"/>
    </location>
</feature>
<organism evidence="10 11">
    <name type="scientific">Paraburkholderia caballeronis</name>
    <dbReference type="NCBI Taxonomy" id="416943"/>
    <lineage>
        <taxon>Bacteria</taxon>
        <taxon>Pseudomonadati</taxon>
        <taxon>Pseudomonadota</taxon>
        <taxon>Betaproteobacteria</taxon>
        <taxon>Burkholderiales</taxon>
        <taxon>Burkholderiaceae</taxon>
        <taxon>Paraburkholderia</taxon>
    </lineage>
</organism>
<protein>
    <submittedName>
        <fullName evidence="10">Carbon starvation protein</fullName>
    </submittedName>
</protein>
<feature type="transmembrane region" description="Helical" evidence="8">
    <location>
        <begin position="573"/>
        <end position="592"/>
    </location>
</feature>
<accession>A0A1H7VTI5</accession>
<feature type="transmembrane region" description="Helical" evidence="8">
    <location>
        <begin position="217"/>
        <end position="236"/>
    </location>
</feature>
<dbReference type="EMBL" id="FOAJ01000027">
    <property type="protein sequence ID" value="SEM12078.1"/>
    <property type="molecule type" value="Genomic_DNA"/>
</dbReference>
<evidence type="ECO:0000256" key="7">
    <source>
        <dbReference type="ARBA" id="ARBA00023136"/>
    </source>
</evidence>
<feature type="transmembrane region" description="Helical" evidence="8">
    <location>
        <begin position="510"/>
        <end position="529"/>
    </location>
</feature>
<keyword evidence="7 8" id="KW-0472">Membrane</keyword>
<evidence type="ECO:0000256" key="3">
    <source>
        <dbReference type="ARBA" id="ARBA00022448"/>
    </source>
</evidence>
<sequence length="695" mass="74300">MNRTSSFVVWTLVALLGAFAFGTIALAQGERVSALWIVICAICVYLIAYRFYSRFIASKVLQLDGLRMTPAVRYNDGLDYVPTNRIVLFGHHFAAIAGAGPLVGPVLAAQMGYLPGMLWILAGVVFAGAVQDFVVLFISTRRDGRSLGDLVKMELGPIPGVIALFGTFLIMIIILAVLALIVVKALTNSPWGTFTVAATIPIALFMGVYLRFIRPGRIGEVSIIGFVLLMASIAFGQTVHDSPELAAWFTFTGTQLTWILIGYGFVASVLPVWLLLAPRDYLSTFLKIGTIVALAVGILIVAPELKMPALTKFVDGSGPVWSGNLFPFLFITIACGSVSGFHALISSGTTPKLLDNETNARFIGYGGMLMESFVAIMALVAASVIEPGVYFAMNAPLAVLGTTPDAVAHTVGQWGFVLTPDMLTQTAQAVGETTIVSRAGGAPTLAVGMAQILHQVIGGQAMMAFWYHFAILFEALFILTAVDAGTRAGRFMLQDLLGTFHPSLKRTESLPANLIATGLCVAAWGYFLYQGVVDPLGGINTLWPLFGISNQMLAGIALMLGTVVLFKMKRERYAWVTAAPTLWLLICTLTAGSQKIFSADPKVSFVAHASKLSAALADGKIVAPAKSVEQMQQMIFNDYVDAGLSALFIFVVVAVVVYGLIAIVRARRIDRPTVKEAPYEPMPVGGVVSRAGAAH</sequence>
<evidence type="ECO:0000313" key="10">
    <source>
        <dbReference type="EMBL" id="SEM12078.1"/>
    </source>
</evidence>
<evidence type="ECO:0000256" key="5">
    <source>
        <dbReference type="ARBA" id="ARBA00022692"/>
    </source>
</evidence>
<evidence type="ECO:0000313" key="11">
    <source>
        <dbReference type="Proteomes" id="UP000199120"/>
    </source>
</evidence>
<feature type="transmembrane region" description="Helical" evidence="8">
    <location>
        <begin position="256"/>
        <end position="277"/>
    </location>
</feature>
<dbReference type="GO" id="GO:0005886">
    <property type="term" value="C:plasma membrane"/>
    <property type="evidence" value="ECO:0007669"/>
    <property type="project" value="UniProtKB-SubCell"/>
</dbReference>
<dbReference type="OrthoDB" id="9761224at2"/>
<dbReference type="GO" id="GO:0009267">
    <property type="term" value="P:cellular response to starvation"/>
    <property type="evidence" value="ECO:0007669"/>
    <property type="project" value="InterPro"/>
</dbReference>
<feature type="transmembrane region" description="Helical" evidence="8">
    <location>
        <begin position="325"/>
        <end position="345"/>
    </location>
</feature>
<feature type="transmembrane region" description="Helical" evidence="8">
    <location>
        <begin position="7"/>
        <end position="27"/>
    </location>
</feature>
<keyword evidence="6 8" id="KW-1133">Transmembrane helix</keyword>
<feature type="transmembrane region" description="Helical" evidence="8">
    <location>
        <begin position="189"/>
        <end position="210"/>
    </location>
</feature>
<dbReference type="RefSeq" id="WP_090548687.1">
    <property type="nucleotide sequence ID" value="NZ_FNSR01000002.1"/>
</dbReference>
<feature type="transmembrane region" description="Helical" evidence="8">
    <location>
        <begin position="541"/>
        <end position="566"/>
    </location>
</feature>
<evidence type="ECO:0000256" key="6">
    <source>
        <dbReference type="ARBA" id="ARBA00022989"/>
    </source>
</evidence>
<feature type="transmembrane region" description="Helical" evidence="8">
    <location>
        <begin position="464"/>
        <end position="482"/>
    </location>
</feature>
<feature type="transmembrane region" description="Helical" evidence="8">
    <location>
        <begin position="93"/>
        <end position="113"/>
    </location>
</feature>
<feature type="transmembrane region" description="Helical" evidence="8">
    <location>
        <begin position="365"/>
        <end position="385"/>
    </location>
</feature>
<feature type="transmembrane region" description="Helical" evidence="8">
    <location>
        <begin position="119"/>
        <end position="139"/>
    </location>
</feature>
<dbReference type="AlphaFoldDB" id="A0A1H7VTI5"/>
<dbReference type="PANTHER" id="PTHR30252:SF3">
    <property type="entry name" value="PYRUVATE_PROTON SYMPORTER BTST"/>
    <property type="match status" value="1"/>
</dbReference>
<gene>
    <name evidence="10" type="ORF">SAMN05192542_12729</name>
</gene>
<evidence type="ECO:0000256" key="4">
    <source>
        <dbReference type="ARBA" id="ARBA00022475"/>
    </source>
</evidence>
<keyword evidence="5 8" id="KW-0812">Transmembrane</keyword>
<name>A0A1H7VTI5_9BURK</name>
<feature type="transmembrane region" description="Helical" evidence="8">
    <location>
        <begin position="160"/>
        <end position="183"/>
    </location>
</feature>
<keyword evidence="4" id="KW-1003">Cell membrane</keyword>
<keyword evidence="3" id="KW-0813">Transport</keyword>
<dbReference type="Proteomes" id="UP000199120">
    <property type="component" value="Unassembled WGS sequence"/>
</dbReference>
<dbReference type="PANTHER" id="PTHR30252">
    <property type="entry name" value="INNER MEMBRANE PEPTIDE TRANSPORTER"/>
    <property type="match status" value="1"/>
</dbReference>
<evidence type="ECO:0000256" key="2">
    <source>
        <dbReference type="ARBA" id="ARBA00007755"/>
    </source>
</evidence>
<comment type="subcellular location">
    <subcellularLocation>
        <location evidence="1">Cell membrane</location>
        <topology evidence="1">Multi-pass membrane protein</topology>
    </subcellularLocation>
</comment>
<feature type="transmembrane region" description="Helical" evidence="8">
    <location>
        <begin position="33"/>
        <end position="52"/>
    </location>
</feature>
<evidence type="ECO:0000256" key="8">
    <source>
        <dbReference type="SAM" id="Phobius"/>
    </source>
</evidence>
<evidence type="ECO:0000256" key="1">
    <source>
        <dbReference type="ARBA" id="ARBA00004651"/>
    </source>
</evidence>
<feature type="domain" description="CstA N-terminal" evidence="9">
    <location>
        <begin position="33"/>
        <end position="591"/>
    </location>
</feature>
<keyword evidence="11" id="KW-1185">Reference proteome</keyword>
<evidence type="ECO:0000259" key="9">
    <source>
        <dbReference type="Pfam" id="PF02554"/>
    </source>
</evidence>
<dbReference type="InterPro" id="IPR051605">
    <property type="entry name" value="CstA"/>
</dbReference>
<comment type="similarity">
    <text evidence="2">Belongs to the peptide transporter carbon starvation (CstA) (TC 2.A.114) family.</text>
</comment>
<dbReference type="InterPro" id="IPR003706">
    <property type="entry name" value="CstA_N"/>
</dbReference>
<reference evidence="11" key="1">
    <citation type="submission" date="2016-10" db="EMBL/GenBank/DDBJ databases">
        <authorList>
            <person name="Varghese N."/>
            <person name="Submissions S."/>
        </authorList>
    </citation>
    <scope>NUCLEOTIDE SEQUENCE [LARGE SCALE GENOMIC DNA]</scope>
    <source>
        <strain evidence="11">LMG 26416</strain>
    </source>
</reference>
<dbReference type="STRING" id="416943.SAMN05445871_4414"/>
<proteinExistence type="inferred from homology"/>